<feature type="region of interest" description="Disordered" evidence="1">
    <location>
        <begin position="1472"/>
        <end position="1493"/>
    </location>
</feature>
<feature type="compositionally biased region" description="Low complexity" evidence="1">
    <location>
        <begin position="426"/>
        <end position="443"/>
    </location>
</feature>
<dbReference type="STRING" id="133381.A0A2T9ZAF6"/>
<feature type="region of interest" description="Disordered" evidence="1">
    <location>
        <begin position="1512"/>
        <end position="1542"/>
    </location>
</feature>
<dbReference type="InterPro" id="IPR000219">
    <property type="entry name" value="DH_dom"/>
</dbReference>
<feature type="region of interest" description="Disordered" evidence="1">
    <location>
        <begin position="1"/>
        <end position="352"/>
    </location>
</feature>
<reference evidence="3 4" key="1">
    <citation type="journal article" date="2018" name="MBio">
        <title>Comparative Genomics Reveals the Core Gene Toolbox for the Fungus-Insect Symbiosis.</title>
        <authorList>
            <person name="Wang Y."/>
            <person name="Stata M."/>
            <person name="Wang W."/>
            <person name="Stajich J.E."/>
            <person name="White M.M."/>
            <person name="Moncalvo J.M."/>
        </authorList>
    </citation>
    <scope>NUCLEOTIDE SEQUENCE [LARGE SCALE GENOMIC DNA]</scope>
    <source>
        <strain evidence="3 4">SC-DP-2</strain>
    </source>
</reference>
<gene>
    <name evidence="3" type="ORF">BB560_004007</name>
</gene>
<feature type="compositionally biased region" description="Polar residues" evidence="1">
    <location>
        <begin position="206"/>
        <end position="222"/>
    </location>
</feature>
<keyword evidence="4" id="KW-1185">Reference proteome</keyword>
<feature type="compositionally biased region" description="Polar residues" evidence="1">
    <location>
        <begin position="1755"/>
        <end position="1764"/>
    </location>
</feature>
<dbReference type="Proteomes" id="UP000245609">
    <property type="component" value="Unassembled WGS sequence"/>
</dbReference>
<feature type="domain" description="DH" evidence="2">
    <location>
        <begin position="872"/>
        <end position="1136"/>
    </location>
</feature>
<proteinExistence type="predicted"/>
<feature type="compositionally biased region" description="Polar residues" evidence="1">
    <location>
        <begin position="665"/>
        <end position="685"/>
    </location>
</feature>
<feature type="compositionally biased region" description="Basic and acidic residues" evidence="1">
    <location>
        <begin position="1745"/>
        <end position="1754"/>
    </location>
</feature>
<dbReference type="OrthoDB" id="10256089at2759"/>
<feature type="compositionally biased region" description="Polar residues" evidence="1">
    <location>
        <begin position="450"/>
        <end position="467"/>
    </location>
</feature>
<dbReference type="PROSITE" id="PS50010">
    <property type="entry name" value="DH_2"/>
    <property type="match status" value="1"/>
</dbReference>
<evidence type="ECO:0000313" key="4">
    <source>
        <dbReference type="Proteomes" id="UP000245609"/>
    </source>
</evidence>
<dbReference type="InterPro" id="IPR051492">
    <property type="entry name" value="Dynamin-Rho_GEF"/>
</dbReference>
<accession>A0A2T9ZAF6</accession>
<dbReference type="InterPro" id="IPR035899">
    <property type="entry name" value="DBL_dom_sf"/>
</dbReference>
<comment type="caution">
    <text evidence="3">The sequence shown here is derived from an EMBL/GenBank/DDBJ whole genome shotgun (WGS) entry which is preliminary data.</text>
</comment>
<feature type="compositionally biased region" description="Polar residues" evidence="1">
    <location>
        <begin position="315"/>
        <end position="351"/>
    </location>
</feature>
<feature type="compositionally biased region" description="Low complexity" evidence="1">
    <location>
        <begin position="473"/>
        <end position="488"/>
    </location>
</feature>
<dbReference type="GO" id="GO:0032955">
    <property type="term" value="P:regulation of division septum assembly"/>
    <property type="evidence" value="ECO:0007669"/>
    <property type="project" value="TreeGrafter"/>
</dbReference>
<feature type="compositionally biased region" description="Basic and acidic residues" evidence="1">
    <location>
        <begin position="244"/>
        <end position="256"/>
    </location>
</feature>
<dbReference type="Pfam" id="PF00621">
    <property type="entry name" value="RhoGEF"/>
    <property type="match status" value="1"/>
</dbReference>
<feature type="compositionally biased region" description="Low complexity" evidence="1">
    <location>
        <begin position="112"/>
        <end position="126"/>
    </location>
</feature>
<protein>
    <recommendedName>
        <fullName evidence="2">DH domain-containing protein</fullName>
    </recommendedName>
</protein>
<feature type="compositionally biased region" description="Low complexity" evidence="1">
    <location>
        <begin position="41"/>
        <end position="58"/>
    </location>
</feature>
<sequence length="1840" mass="204130">MTILPKTPSSIPLNKNSPTDSSSSKNNNPGPANDLSSSVPSLRAKSSLSNPSSKLSASIKKTSNQVSQPSVQNYSSKSHPSSKNYNKPFDPSSSKIRPPKIRKLPNNHTPNTTTSRPASRQASSAPKNIYARSTSRNQRRVLSPNPNSAQPASSINSSPQHRINSAASVPSLLSNNPPSKERMLASAAGSSFRKPVTNFSRVKPSSVVQDQNISVKHSNPSPVVSERLLELSKSRPRKLCASIKQREELAKKEEGKLQSLYSPANRRSPEAKKNASRHETPQRNTPPSRLKKPSKFALSLERTSTPNLRSHLPANPSQPLHESTPSPQGTTSKAQPDSTGTAQTISENESLSELPPYVENIQSQNISSSPLPDSFLNSDPALQSLDQAVPPENIDLPLQEEHDSNTLSEPPEPCFTPTEKQKETRLLSNLSSPNLSQSTTLSQEALPPSDKSSNHVSENQTCQTQFDSPKIHSLSINPISKSPNSPRSASVPSKTLPFSNISLVNQIPSSPSTKDIPFVKPENNLPEYNNSTNSKDMRTFIKQLSPESKFNTFSGEAIESFFTTNKNRNQTKTENTEIKSSSSSPNFSSSKLKKLSVFQISKMLDSQDCFSEESDQEDFVLVKTPNQTKLLPKDEYSLSNIKTKLSPIYNPLSPTKKQPDYTISGLPQANQDSGLNSRNSISQGSGDRDSFFCADADTDFSLEKSHFSIGFDQVSSGLASESSLDPMSGSSCALDQIPSIPNIYSKNDVNFYASKNHLNFNLSHPISDLQGPTQTGGQFSSTLSKHKASDTDIYLKSLDSTYKNESNSLSNQTLPKRTNSLDNLSLFSSSSASGDVDKEILSVVNNASNIQFDDSSAYKAILENYKKRELDNRKSAILEIVESEFLYLSDLLLLHDLFFKSDKLDSSSPTSPSLGFSDEDKTIIFGNLDAIIENVKNLVLLLFHSINNEFNALPNSLRFYHVFDYMSEKIESVYSFYCANYTDALNRLSEIIPADPTKQPKSKVLSNSSLSLHRRTVSVEKLFKDFPINLRRKKGNKSLKNDKSQSSLNEYSLVEYPPALSYTKSVADFLSTQQKKLAGKSMSWNLESLLIKPVQRILKYHLLLSRLSQYSDGEFVNFYTLTTKRYTLLAERVNEYTKGDGSTKFLSIHKSMVAPKKYFSRNHVAVAPLNKASLQRSMSQHVQAKKLDQNIKGINFHTDAELLSLQKQLTDWVDYLNNVLKSIHTWEDKVRENLQQLNIQAMSFSSFLSESLVSDFDSLENSIPQITHSASVPAKNNVTSSNKAESLSSVRDTSGLKPSNTIYLNDQSIQNYCYCINNLITSLFSSSVHQPLRRRAYIPILQMIKVFSQVKKYLNKTVSSSSTDVHSLPRSPKFSTEDSVLLKEEIPRLFNYQGEAIQIIFASLQSIQRQFYEQSIKILFKKNICSKSCAQESSNALYNEQSGLRISVGGNFSEQLDFNLVKNTIKNELRISESGSEDTKSKHHSGNRTLVVGDDDGRLDFSYSQESSVVNHSAFPDARNTNGSVASSELKGQKNEDSEISYPSPSECHLYLSEIAMVYAHLSDLYSKDSFDSSMIKFQKNKSNADERSVASSSFKNSSFMSKLSKVTNFIPKAIKKKASSGALIHSSKSTASSKRSPSIISISKSISTVSDNFDEQYRKKLPRASMSTNRPHDFLEHFGRRDSFGNRSLVVGHDQSSSRNSKLVNDFFKSPVFDFSDLSNYPMYGSTPDRDLSNSSTHSFGPDVHAEEFRTESRNSGNRYSGNRSEHLTNTEYADQTAKYYFASSNASNDASMSYSHVPSPNLTHFDGSAHVSSIPVPLSHPYSFGQPNEYAKSSNTKQ</sequence>
<feature type="region of interest" description="Disordered" evidence="1">
    <location>
        <begin position="565"/>
        <end position="589"/>
    </location>
</feature>
<dbReference type="GO" id="GO:0031991">
    <property type="term" value="P:regulation of actomyosin contractile ring contraction"/>
    <property type="evidence" value="ECO:0007669"/>
    <property type="project" value="TreeGrafter"/>
</dbReference>
<evidence type="ECO:0000313" key="3">
    <source>
        <dbReference type="EMBL" id="PVV01568.1"/>
    </source>
</evidence>
<feature type="compositionally biased region" description="Polar residues" evidence="1">
    <location>
        <begin position="59"/>
        <end position="95"/>
    </location>
</feature>
<feature type="region of interest" description="Disordered" evidence="1">
    <location>
        <begin position="1727"/>
        <end position="1770"/>
    </location>
</feature>
<feature type="region of interest" description="Disordered" evidence="1">
    <location>
        <begin position="648"/>
        <end position="685"/>
    </location>
</feature>
<feature type="compositionally biased region" description="Basic and acidic residues" evidence="1">
    <location>
        <begin position="267"/>
        <end position="281"/>
    </location>
</feature>
<organism evidence="3 4">
    <name type="scientific">Smittium megazygosporum</name>
    <dbReference type="NCBI Taxonomy" id="133381"/>
    <lineage>
        <taxon>Eukaryota</taxon>
        <taxon>Fungi</taxon>
        <taxon>Fungi incertae sedis</taxon>
        <taxon>Zoopagomycota</taxon>
        <taxon>Kickxellomycotina</taxon>
        <taxon>Harpellomycetes</taxon>
        <taxon>Harpellales</taxon>
        <taxon>Legeriomycetaceae</taxon>
        <taxon>Smittium</taxon>
    </lineage>
</organism>
<dbReference type="GO" id="GO:0005737">
    <property type="term" value="C:cytoplasm"/>
    <property type="evidence" value="ECO:0007669"/>
    <property type="project" value="TreeGrafter"/>
</dbReference>
<dbReference type="Gene3D" id="1.20.900.10">
    <property type="entry name" value="Dbl homology (DH) domain"/>
    <property type="match status" value="1"/>
</dbReference>
<evidence type="ECO:0000259" key="2">
    <source>
        <dbReference type="PROSITE" id="PS50010"/>
    </source>
</evidence>
<dbReference type="SMART" id="SM00325">
    <property type="entry name" value="RhoGEF"/>
    <property type="match status" value="1"/>
</dbReference>
<dbReference type="PANTHER" id="PTHR22834">
    <property type="entry name" value="NUCLEAR FUSION PROTEIN FUS2"/>
    <property type="match status" value="1"/>
</dbReference>
<feature type="region of interest" description="Disordered" evidence="1">
    <location>
        <begin position="402"/>
        <end position="493"/>
    </location>
</feature>
<feature type="compositionally biased region" description="Low complexity" evidence="1">
    <location>
        <begin position="143"/>
        <end position="160"/>
    </location>
</feature>
<feature type="compositionally biased region" description="Low complexity" evidence="1">
    <location>
        <begin position="579"/>
        <end position="589"/>
    </location>
</feature>
<dbReference type="PANTHER" id="PTHR22834:SF20">
    <property type="entry name" value="SH3 DOMAIN-CONTAINING PROTEIN"/>
    <property type="match status" value="1"/>
</dbReference>
<dbReference type="EMBL" id="MBFS01000982">
    <property type="protein sequence ID" value="PVV01568.1"/>
    <property type="molecule type" value="Genomic_DNA"/>
</dbReference>
<dbReference type="GO" id="GO:0005085">
    <property type="term" value="F:guanyl-nucleotide exchange factor activity"/>
    <property type="evidence" value="ECO:0007669"/>
    <property type="project" value="InterPro"/>
</dbReference>
<dbReference type="SUPFAM" id="SSF48065">
    <property type="entry name" value="DBL homology domain (DH-domain)"/>
    <property type="match status" value="1"/>
</dbReference>
<feature type="compositionally biased region" description="Polar residues" evidence="1">
    <location>
        <begin position="7"/>
        <end position="40"/>
    </location>
</feature>
<evidence type="ECO:0000256" key="1">
    <source>
        <dbReference type="SAM" id="MobiDB-lite"/>
    </source>
</evidence>
<name>A0A2T9ZAF6_9FUNG</name>